<dbReference type="InterPro" id="IPR000522">
    <property type="entry name" value="ABC_transptr_permease_BtuC"/>
</dbReference>
<keyword evidence="10" id="KW-1185">Reference proteome</keyword>
<dbReference type="PANTHER" id="PTHR30472:SF24">
    <property type="entry name" value="FERRIC ENTEROBACTIN TRANSPORT SYSTEM PERMEASE PROTEIN FEPG"/>
    <property type="match status" value="1"/>
</dbReference>
<feature type="transmembrane region" description="Helical" evidence="8">
    <location>
        <begin position="309"/>
        <end position="330"/>
    </location>
</feature>
<feature type="transmembrane region" description="Helical" evidence="8">
    <location>
        <begin position="270"/>
        <end position="297"/>
    </location>
</feature>
<evidence type="ECO:0000313" key="9">
    <source>
        <dbReference type="EMBL" id="WYY06937.1"/>
    </source>
</evidence>
<dbReference type="Proteomes" id="UP001479933">
    <property type="component" value="Chromosome"/>
</dbReference>
<dbReference type="RefSeq" id="WP_066172171.1">
    <property type="nucleotide sequence ID" value="NZ_CP136137.1"/>
</dbReference>
<keyword evidence="6 8" id="KW-1133">Transmembrane helix</keyword>
<name>A0ABZ2U008_9ACTN</name>
<protein>
    <submittedName>
        <fullName evidence="9">Iron chelate uptake ABC transporter family permease subunit</fullName>
    </submittedName>
</protein>
<feature type="transmembrane region" description="Helical" evidence="8">
    <location>
        <begin position="202"/>
        <end position="219"/>
    </location>
</feature>
<feature type="transmembrane region" description="Helical" evidence="8">
    <location>
        <begin position="231"/>
        <end position="250"/>
    </location>
</feature>
<keyword evidence="5 8" id="KW-0812">Transmembrane</keyword>
<keyword evidence="7 8" id="KW-0472">Membrane</keyword>
<sequence length="362" mass="37095">MTDRTRLGIRILKAPEHALTSDDRVLVGSGRRWSHRYSRRTLTVVVVLTAALVGLFIASLLLGDFTVTVPDLVNTLAGRPPSRLAEFFVMERRMPRALVAMTVGAALAVAGAIFQNLTRNPLASPDILGVSNGASVGAVIVLVVLRGSLEQAAVGAAIGAIAAAALIMVLTIRTGLHGVQLVLVGVAVAAIGTAIVDYILTQVFVASAVTAQTWLIGSLQGATWSDLAPVGLVLMLVTAVLVAVGPGTRIADLGDATATSLGVSITRQRWVLVTAATVLVAAGVAVGGPIAFVALVAPHIARSLCRQSSFVASALTGAVLLASADLIALYAFGVPIPVGAVTISVGGAFFLWILVREGGRRG</sequence>
<keyword evidence="3" id="KW-0813">Transport</keyword>
<evidence type="ECO:0000256" key="8">
    <source>
        <dbReference type="SAM" id="Phobius"/>
    </source>
</evidence>
<evidence type="ECO:0000256" key="5">
    <source>
        <dbReference type="ARBA" id="ARBA00022692"/>
    </source>
</evidence>
<dbReference type="EMBL" id="CP136137">
    <property type="protein sequence ID" value="WYY06937.1"/>
    <property type="molecule type" value="Genomic_DNA"/>
</dbReference>
<feature type="transmembrane region" description="Helical" evidence="8">
    <location>
        <begin position="127"/>
        <end position="145"/>
    </location>
</feature>
<feature type="transmembrane region" description="Helical" evidence="8">
    <location>
        <begin position="97"/>
        <end position="115"/>
    </location>
</feature>
<evidence type="ECO:0000256" key="4">
    <source>
        <dbReference type="ARBA" id="ARBA00022475"/>
    </source>
</evidence>
<evidence type="ECO:0000256" key="2">
    <source>
        <dbReference type="ARBA" id="ARBA00007935"/>
    </source>
</evidence>
<dbReference type="InterPro" id="IPR037294">
    <property type="entry name" value="ABC_BtuC-like"/>
</dbReference>
<feature type="transmembrane region" description="Helical" evidence="8">
    <location>
        <begin position="151"/>
        <end position="172"/>
    </location>
</feature>
<evidence type="ECO:0000256" key="1">
    <source>
        <dbReference type="ARBA" id="ARBA00004651"/>
    </source>
</evidence>
<feature type="transmembrane region" description="Helical" evidence="8">
    <location>
        <begin position="41"/>
        <end position="62"/>
    </location>
</feature>
<evidence type="ECO:0000256" key="7">
    <source>
        <dbReference type="ARBA" id="ARBA00023136"/>
    </source>
</evidence>
<dbReference type="Pfam" id="PF01032">
    <property type="entry name" value="FecCD"/>
    <property type="match status" value="1"/>
</dbReference>
<comment type="subcellular location">
    <subcellularLocation>
        <location evidence="1">Cell membrane</location>
        <topology evidence="1">Multi-pass membrane protein</topology>
    </subcellularLocation>
</comment>
<evidence type="ECO:0000256" key="3">
    <source>
        <dbReference type="ARBA" id="ARBA00022448"/>
    </source>
</evidence>
<proteinExistence type="inferred from homology"/>
<accession>A0ABZ2U008</accession>
<feature type="transmembrane region" description="Helical" evidence="8">
    <location>
        <begin position="179"/>
        <end position="196"/>
    </location>
</feature>
<dbReference type="Gene3D" id="1.10.3470.10">
    <property type="entry name" value="ABC transporter involved in vitamin B12 uptake, BtuC"/>
    <property type="match status" value="1"/>
</dbReference>
<organism evidence="9 10">
    <name type="scientific">Gordonia hydrophobica</name>
    <dbReference type="NCBI Taxonomy" id="40516"/>
    <lineage>
        <taxon>Bacteria</taxon>
        <taxon>Bacillati</taxon>
        <taxon>Actinomycetota</taxon>
        <taxon>Actinomycetes</taxon>
        <taxon>Mycobacteriales</taxon>
        <taxon>Gordoniaceae</taxon>
        <taxon>Gordonia</taxon>
    </lineage>
</organism>
<keyword evidence="4" id="KW-1003">Cell membrane</keyword>
<evidence type="ECO:0000256" key="6">
    <source>
        <dbReference type="ARBA" id="ARBA00022989"/>
    </source>
</evidence>
<evidence type="ECO:0000313" key="10">
    <source>
        <dbReference type="Proteomes" id="UP001479933"/>
    </source>
</evidence>
<gene>
    <name evidence="9" type="ORF">RVF87_18185</name>
</gene>
<comment type="similarity">
    <text evidence="2">Belongs to the binding-protein-dependent transport system permease family. FecCD subfamily.</text>
</comment>
<dbReference type="PANTHER" id="PTHR30472">
    <property type="entry name" value="FERRIC ENTEROBACTIN TRANSPORT SYSTEM PERMEASE PROTEIN"/>
    <property type="match status" value="1"/>
</dbReference>
<feature type="transmembrane region" description="Helical" evidence="8">
    <location>
        <begin position="336"/>
        <end position="355"/>
    </location>
</feature>
<dbReference type="SUPFAM" id="SSF81345">
    <property type="entry name" value="ABC transporter involved in vitamin B12 uptake, BtuC"/>
    <property type="match status" value="1"/>
</dbReference>
<reference evidence="9 10" key="1">
    <citation type="journal article" date="2023" name="Virus Evol.">
        <title>Computational host range prediction-The good, the bad, and the ugly.</title>
        <authorList>
            <person name="Howell A.A."/>
            <person name="Versoza C.J."/>
            <person name="Pfeifer S.P."/>
        </authorList>
    </citation>
    <scope>NUCLEOTIDE SEQUENCE [LARGE SCALE GENOMIC DNA]</scope>
    <source>
        <strain evidence="9 10">1610/1b</strain>
    </source>
</reference>
<dbReference type="CDD" id="cd06550">
    <property type="entry name" value="TM_ABC_iron-siderophores_like"/>
    <property type="match status" value="1"/>
</dbReference>